<protein>
    <submittedName>
        <fullName evidence="2">Uncharacterized protein</fullName>
    </submittedName>
</protein>
<sequence>MCSYDMRQEHRWQGTQHVNVKMLEQELEQELEEVKSLLPLLVTSSQREAATRLATEIQENGFSEHSAEEMRKILEGPRTTQLDPNDAAAAVGSSSSSSMGADRKSEVTATAAAPESMTAYYIGYEQNGSPGFAQSLPTTTKAQWSTHHPLLTRGDSGVWMPDGIFSPLYVQASPYGEESAALAMLPQGKSVVHHLAPFHQEGGERFTDLRCSKQNILGSSASPMPIAAHSMNHPAMNVQPNLTHGAPISPMTYTCATFREGKRQARADGDSDQEVFGQPENDIHALLSGEANFENDQPLSMWAPRFANVFFSGTGLPERLATSEMLKEIMVWQICPRRQNLEKLPEWARPTQYQQVIPHDPTIDVLPWPAVQDFFLHNPKHYVAGIFVNRVSLNWPHEESHTVCCEPNSGRLALSPAFREHISNLNNWTVAPELFEQIPFLIGKVRVTGMH</sequence>
<keyword evidence="3" id="KW-1185">Reference proteome</keyword>
<accession>A0ABQ8FS59</accession>
<evidence type="ECO:0000313" key="3">
    <source>
        <dbReference type="Proteomes" id="UP000774617"/>
    </source>
</evidence>
<evidence type="ECO:0000313" key="2">
    <source>
        <dbReference type="EMBL" id="KAH7020660.1"/>
    </source>
</evidence>
<dbReference type="Pfam" id="PF11905">
    <property type="entry name" value="DUF3425"/>
    <property type="match status" value="1"/>
</dbReference>
<dbReference type="PANTHER" id="PTHR37012">
    <property type="entry name" value="B-ZIP TRANSCRIPTION FACTOR (EUROFUNG)-RELATED"/>
    <property type="match status" value="1"/>
</dbReference>
<dbReference type="EMBL" id="JAGTJR010000066">
    <property type="protein sequence ID" value="KAH7020660.1"/>
    <property type="molecule type" value="Genomic_DNA"/>
</dbReference>
<reference evidence="2 3" key="1">
    <citation type="journal article" date="2021" name="Nat. Commun.">
        <title>Genetic determinants of endophytism in the Arabidopsis root mycobiome.</title>
        <authorList>
            <person name="Mesny F."/>
            <person name="Miyauchi S."/>
            <person name="Thiergart T."/>
            <person name="Pickel B."/>
            <person name="Atanasova L."/>
            <person name="Karlsson M."/>
            <person name="Huettel B."/>
            <person name="Barry K.W."/>
            <person name="Haridas S."/>
            <person name="Chen C."/>
            <person name="Bauer D."/>
            <person name="Andreopoulos W."/>
            <person name="Pangilinan J."/>
            <person name="LaButti K."/>
            <person name="Riley R."/>
            <person name="Lipzen A."/>
            <person name="Clum A."/>
            <person name="Drula E."/>
            <person name="Henrissat B."/>
            <person name="Kohler A."/>
            <person name="Grigoriev I.V."/>
            <person name="Martin F.M."/>
            <person name="Hacquard S."/>
        </authorList>
    </citation>
    <scope>NUCLEOTIDE SEQUENCE [LARGE SCALE GENOMIC DNA]</scope>
    <source>
        <strain evidence="2 3">MPI-SDFR-AT-0080</strain>
    </source>
</reference>
<dbReference type="InterPro" id="IPR021833">
    <property type="entry name" value="DUF3425"/>
</dbReference>
<comment type="caution">
    <text evidence="2">The sequence shown here is derived from an EMBL/GenBank/DDBJ whole genome shotgun (WGS) entry which is preliminary data.</text>
</comment>
<dbReference type="Proteomes" id="UP000774617">
    <property type="component" value="Unassembled WGS sequence"/>
</dbReference>
<gene>
    <name evidence="2" type="ORF">B0J12DRAFT_773955</name>
</gene>
<proteinExistence type="predicted"/>
<feature type="compositionally biased region" description="Low complexity" evidence="1">
    <location>
        <begin position="87"/>
        <end position="100"/>
    </location>
</feature>
<name>A0ABQ8FS59_9PEZI</name>
<evidence type="ECO:0000256" key="1">
    <source>
        <dbReference type="SAM" id="MobiDB-lite"/>
    </source>
</evidence>
<dbReference type="PANTHER" id="PTHR37012:SF2">
    <property type="entry name" value="BZIP DOMAIN-CONTAINING PROTEIN-RELATED"/>
    <property type="match status" value="1"/>
</dbReference>
<organism evidence="2 3">
    <name type="scientific">Macrophomina phaseolina</name>
    <dbReference type="NCBI Taxonomy" id="35725"/>
    <lineage>
        <taxon>Eukaryota</taxon>
        <taxon>Fungi</taxon>
        <taxon>Dikarya</taxon>
        <taxon>Ascomycota</taxon>
        <taxon>Pezizomycotina</taxon>
        <taxon>Dothideomycetes</taxon>
        <taxon>Dothideomycetes incertae sedis</taxon>
        <taxon>Botryosphaeriales</taxon>
        <taxon>Botryosphaeriaceae</taxon>
        <taxon>Macrophomina</taxon>
    </lineage>
</organism>
<feature type="region of interest" description="Disordered" evidence="1">
    <location>
        <begin position="76"/>
        <end position="110"/>
    </location>
</feature>